<feature type="non-terminal residue" evidence="2">
    <location>
        <position position="120"/>
    </location>
</feature>
<gene>
    <name evidence="2" type="ORF">AVDCRST_MAG20-636</name>
</gene>
<keyword evidence="2" id="KW-0689">Ribosomal protein</keyword>
<keyword evidence="2" id="KW-0687">Ribonucleoprotein</keyword>
<sequence length="120" mass="13351">GQAHRDADEGPSHGRLGHPREAHARQPHRVADRGRGDRHHRGEGEAAPSGGREDHHEGQEGRRPQPPPGRLLPGRQGHGAQALRGDRPPLRHPQRRLHPDPQARAPPRRQRADGPHRARL</sequence>
<dbReference type="EMBL" id="CADCSY010000032">
    <property type="protein sequence ID" value="CAA9222069.1"/>
    <property type="molecule type" value="Genomic_DNA"/>
</dbReference>
<evidence type="ECO:0000313" key="2">
    <source>
        <dbReference type="EMBL" id="CAA9222069.1"/>
    </source>
</evidence>
<protein>
    <submittedName>
        <fullName evidence="2">LSU ribosomal protein L17p</fullName>
    </submittedName>
</protein>
<feature type="non-terminal residue" evidence="2">
    <location>
        <position position="1"/>
    </location>
</feature>
<dbReference type="GO" id="GO:0005840">
    <property type="term" value="C:ribosome"/>
    <property type="evidence" value="ECO:0007669"/>
    <property type="project" value="UniProtKB-KW"/>
</dbReference>
<evidence type="ECO:0000256" key="1">
    <source>
        <dbReference type="SAM" id="MobiDB-lite"/>
    </source>
</evidence>
<feature type="compositionally biased region" description="Basic and acidic residues" evidence="1">
    <location>
        <begin position="1"/>
        <end position="44"/>
    </location>
</feature>
<proteinExistence type="predicted"/>
<accession>A0A6J4HFY6</accession>
<reference evidence="2" key="1">
    <citation type="submission" date="2020-02" db="EMBL/GenBank/DDBJ databases">
        <authorList>
            <person name="Meier V. D."/>
        </authorList>
    </citation>
    <scope>NUCLEOTIDE SEQUENCE</scope>
    <source>
        <strain evidence="2">AVDCRST_MAG20</strain>
    </source>
</reference>
<dbReference type="AlphaFoldDB" id="A0A6J4HFY6"/>
<organism evidence="2">
    <name type="scientific">uncultured Acidimicrobiales bacterium</name>
    <dbReference type="NCBI Taxonomy" id="310071"/>
    <lineage>
        <taxon>Bacteria</taxon>
        <taxon>Bacillati</taxon>
        <taxon>Actinomycetota</taxon>
        <taxon>Acidimicrobiia</taxon>
        <taxon>Acidimicrobiales</taxon>
        <taxon>environmental samples</taxon>
    </lineage>
</organism>
<feature type="compositionally biased region" description="Basic and acidic residues" evidence="1">
    <location>
        <begin position="51"/>
        <end position="63"/>
    </location>
</feature>
<name>A0A6J4HFY6_9ACTN</name>
<feature type="region of interest" description="Disordered" evidence="1">
    <location>
        <begin position="1"/>
        <end position="120"/>
    </location>
</feature>
<feature type="compositionally biased region" description="Basic and acidic residues" evidence="1">
    <location>
        <begin position="110"/>
        <end position="120"/>
    </location>
</feature>